<dbReference type="InterPro" id="IPR040771">
    <property type="entry name" value="TLP1_add_C"/>
</dbReference>
<dbReference type="PANTHER" id="PTHR18919:SF139">
    <property type="entry name" value="THIOLASE-LIKE PROTEIN TYPE 1 ADDITIONAL C-TERMINAL DOMAIN-CONTAINING PROTEIN"/>
    <property type="match status" value="1"/>
</dbReference>
<dbReference type="GO" id="GO:0016746">
    <property type="term" value="F:acyltransferase activity"/>
    <property type="evidence" value="ECO:0007669"/>
    <property type="project" value="UniProtKB-KW"/>
</dbReference>
<sequence length="494" mass="52702">MPVIVGVGEWRDRPESLVEGLEPIDLMANAARRAEADAGARLLAAVDSVDVVNLVSWRYRDPAGLLAARLGIAPTRAEYGPVGGESPVRYLHEAALRIAAGQSAVALICGAEAQYTADKAARQGIELPWTPFAHDAPAPVRARTFAHPLAVQLGCANPVTVYPFYETASAAHWGQTPAEAQRESGVLWSRYAEAAAHNPYAWLGTRRTPEEILTPSPGNRRIAWPYNKLMVANPMVNLGAALIVTSLAAALRAGVPQERMVHIRGGAHANEPRDYLARDHYWESHAQNAVLQACSGLVDAPFDALELYSCFPCVPKMARRTLGLDDDVQPTVTGGLTFFGAPLNDYMTHAACAMVRRLRERPAEATGLLYGQGEFVTKHHGLVLARRPMPAGGLADVGSVQARADARRGPVPPIETAPEGPARLEAFTILYGADGSVQHGVAMVRTASGARTLAKVLAEDAATLAALTSESRSPVDRDGTLRPGDEGHSVWSAA</sequence>
<feature type="region of interest" description="Disordered" evidence="4">
    <location>
        <begin position="469"/>
        <end position="494"/>
    </location>
</feature>
<dbReference type="AlphaFoldDB" id="A0A556A9J6"/>
<gene>
    <name evidence="6" type="ORF">FOZ76_23540</name>
</gene>
<evidence type="ECO:0000256" key="2">
    <source>
        <dbReference type="ARBA" id="ARBA00022679"/>
    </source>
</evidence>
<evidence type="ECO:0000313" key="6">
    <source>
        <dbReference type="EMBL" id="TSH89568.1"/>
    </source>
</evidence>
<dbReference type="PANTHER" id="PTHR18919">
    <property type="entry name" value="ACETYL-COA C-ACYLTRANSFERASE"/>
    <property type="match status" value="1"/>
</dbReference>
<evidence type="ECO:0000256" key="4">
    <source>
        <dbReference type="SAM" id="MobiDB-lite"/>
    </source>
</evidence>
<evidence type="ECO:0000313" key="7">
    <source>
        <dbReference type="Proteomes" id="UP000318405"/>
    </source>
</evidence>
<dbReference type="OrthoDB" id="4470569at2"/>
<dbReference type="Gene3D" id="2.40.50.840">
    <property type="match status" value="1"/>
</dbReference>
<organism evidence="6 7">
    <name type="scientific">Verticiella sediminum</name>
    <dbReference type="NCBI Taxonomy" id="1247510"/>
    <lineage>
        <taxon>Bacteria</taxon>
        <taxon>Pseudomonadati</taxon>
        <taxon>Pseudomonadota</taxon>
        <taxon>Betaproteobacteria</taxon>
        <taxon>Burkholderiales</taxon>
        <taxon>Alcaligenaceae</taxon>
        <taxon>Verticiella</taxon>
    </lineage>
</organism>
<dbReference type="SUPFAM" id="SSF53901">
    <property type="entry name" value="Thiolase-like"/>
    <property type="match status" value="1"/>
</dbReference>
<dbReference type="Gene3D" id="3.40.47.10">
    <property type="match status" value="1"/>
</dbReference>
<dbReference type="EMBL" id="VLTJ01000040">
    <property type="protein sequence ID" value="TSH89568.1"/>
    <property type="molecule type" value="Genomic_DNA"/>
</dbReference>
<evidence type="ECO:0000259" key="5">
    <source>
        <dbReference type="Pfam" id="PF18313"/>
    </source>
</evidence>
<reference evidence="6 7" key="1">
    <citation type="submission" date="2019-07" db="EMBL/GenBank/DDBJ databases">
        <title>Qingshengfaniella alkalisoli gen. nov., sp. nov., isolated from saline soil.</title>
        <authorList>
            <person name="Xu L."/>
            <person name="Huang X.-X."/>
            <person name="Sun J.-Q."/>
        </authorList>
    </citation>
    <scope>NUCLEOTIDE SEQUENCE [LARGE SCALE GENOMIC DNA]</scope>
    <source>
        <strain evidence="6 7">DSM 27279</strain>
    </source>
</reference>
<name>A0A556A9J6_9BURK</name>
<comment type="similarity">
    <text evidence="1">Belongs to the thiolase-like superfamily. Thiolase family.</text>
</comment>
<dbReference type="Proteomes" id="UP000318405">
    <property type="component" value="Unassembled WGS sequence"/>
</dbReference>
<dbReference type="NCBIfam" id="NF006106">
    <property type="entry name" value="PRK08257.1-5"/>
    <property type="match status" value="1"/>
</dbReference>
<feature type="domain" description="Thiolase-like protein type 1 additional C-terminal" evidence="5">
    <location>
        <begin position="409"/>
        <end position="472"/>
    </location>
</feature>
<dbReference type="InterPro" id="IPR016039">
    <property type="entry name" value="Thiolase-like"/>
</dbReference>
<keyword evidence="7" id="KW-1185">Reference proteome</keyword>
<accession>A0A556A9J6</accession>
<evidence type="ECO:0000256" key="3">
    <source>
        <dbReference type="ARBA" id="ARBA00023315"/>
    </source>
</evidence>
<evidence type="ECO:0000256" key="1">
    <source>
        <dbReference type="ARBA" id="ARBA00010982"/>
    </source>
</evidence>
<keyword evidence="2 6" id="KW-0808">Transferase</keyword>
<dbReference type="Pfam" id="PF18313">
    <property type="entry name" value="TLP1_add_C"/>
    <property type="match status" value="1"/>
</dbReference>
<keyword evidence="3" id="KW-0012">Acyltransferase</keyword>
<feature type="compositionally biased region" description="Basic and acidic residues" evidence="4">
    <location>
        <begin position="473"/>
        <end position="488"/>
    </location>
</feature>
<comment type="caution">
    <text evidence="6">The sequence shown here is derived from an EMBL/GenBank/DDBJ whole genome shotgun (WGS) entry which is preliminary data.</text>
</comment>
<protein>
    <submittedName>
        <fullName evidence="6">Acetyl-CoA acetyltransferase</fullName>
    </submittedName>
</protein>
<proteinExistence type="inferred from homology"/>